<comment type="similarity">
    <text evidence="1">Belongs to the peptidase C48 family.</text>
</comment>
<dbReference type="PANTHER" id="PTHR34835:SF34">
    <property type="entry name" value="OS08G0555500 PROTEIN"/>
    <property type="match status" value="1"/>
</dbReference>
<dbReference type="InterPro" id="IPR003653">
    <property type="entry name" value="Peptidase_C48_C"/>
</dbReference>
<protein>
    <recommendedName>
        <fullName evidence="4">Ubiquitin-like protease family profile domain-containing protein</fullName>
    </recommendedName>
</protein>
<evidence type="ECO:0000313" key="5">
    <source>
        <dbReference type="EMBL" id="KAK9222323.1"/>
    </source>
</evidence>
<evidence type="ECO:0000256" key="2">
    <source>
        <dbReference type="ARBA" id="ARBA00022670"/>
    </source>
</evidence>
<dbReference type="Pfam" id="PF02902">
    <property type="entry name" value="Peptidase_C48"/>
    <property type="match status" value="1"/>
</dbReference>
<comment type="caution">
    <text evidence="5">The sequence shown here is derived from an EMBL/GenBank/DDBJ whole genome shotgun (WGS) entry which is preliminary data.</text>
</comment>
<evidence type="ECO:0000256" key="3">
    <source>
        <dbReference type="ARBA" id="ARBA00022801"/>
    </source>
</evidence>
<dbReference type="InterPro" id="IPR038765">
    <property type="entry name" value="Papain-like_cys_pep_sf"/>
</dbReference>
<accession>A0AAP0MS82</accession>
<keyword evidence="3" id="KW-0378">Hydrolase</keyword>
<dbReference type="PROSITE" id="PS50600">
    <property type="entry name" value="ULP_PROTEASE"/>
    <property type="match status" value="1"/>
</dbReference>
<reference evidence="5 6" key="1">
    <citation type="submission" date="2024-05" db="EMBL/GenBank/DDBJ databases">
        <title>Haplotype-resolved chromosome-level genome assembly of Huyou (Citrus changshanensis).</title>
        <authorList>
            <person name="Miao C."/>
            <person name="Chen W."/>
            <person name="Wu Y."/>
            <person name="Wang L."/>
            <person name="Zhao S."/>
            <person name="Grierson D."/>
            <person name="Xu C."/>
            <person name="Chen K."/>
        </authorList>
    </citation>
    <scope>NUCLEOTIDE SEQUENCE [LARGE SCALE GENOMIC DNA]</scope>
    <source>
        <strain evidence="5">01-14</strain>
        <tissue evidence="5">Leaf</tissue>
    </source>
</reference>
<dbReference type="GO" id="GO:0006508">
    <property type="term" value="P:proteolysis"/>
    <property type="evidence" value="ECO:0007669"/>
    <property type="project" value="UniProtKB-KW"/>
</dbReference>
<evidence type="ECO:0000313" key="6">
    <source>
        <dbReference type="Proteomes" id="UP001428341"/>
    </source>
</evidence>
<sequence length="775" mass="88705">MSCSCSDEEELLRSHNFNLSTTIGLRKHTRKTNRELSAEHKASHKKQCERIGCANAYSDNNESKTIKANKFTLETRCAPDRFCSLVGNLSEDKKNAIRDIGFGSLLEIQCGRLRRQLCRWLVDQFKPKCNIIELYGQNLKLCHRTFSDVMGVKDGGIPIQLGGPSENIAELRDIFQSTVKGINIKTLEDIIKQEDKTSWIFKVAFTLFALATLLCPTSGFISHLFLHPCNDVLNVKSLNWASFCYKWLAKSIGKYKNHETTYVGGCLLFLQLDGTKTHVTFWKESMVKRFMKWLRSQGGIGSNKIQMRTTDTGEASRSKVVRHLNFEEIIQKQILSIRVLTFKVDYLSDAISDQTKMLKELLHQRQIMDRVAPHVHHPTTDNIKTPSHEFVSAQENNVGAEFIEISSNESSARGYDKINSPYDGSSLNTKERQLYQILRTLEMAMDCQKTDALPSKKMEMSKGKQELILKDSKEGLVMIQSTAKGMHIQTSKEKNVNLKSTQPRFLAGPFSIPTPFTEDEKKLILYLFDDKLAEMYEYKTIEEAQKDITSPRCWFLPSYYSQVVLGDSGDLNPYRRASRFQERYMPQLETCEKIYVPVHCEAHWYMLVIDILRQTADIWDSLESLSQREKTINQSLTILASLDFLLLREARLRFGSNFNFLHFQLGRQTGLPQQPNDFDCGYYTLKYMDNPSIVADQSYQHDSDYARILLALYLAQSPLNDIRHKLMQDASNGYGKCSAADSQRAPCKQTSELRKAARNINLNQTPSEALLKTLL</sequence>
<dbReference type="GO" id="GO:0008234">
    <property type="term" value="F:cysteine-type peptidase activity"/>
    <property type="evidence" value="ECO:0007669"/>
    <property type="project" value="InterPro"/>
</dbReference>
<dbReference type="Proteomes" id="UP001428341">
    <property type="component" value="Unassembled WGS sequence"/>
</dbReference>
<proteinExistence type="inferred from homology"/>
<feature type="domain" description="Ubiquitin-like protease family profile" evidence="4">
    <location>
        <begin position="488"/>
        <end position="691"/>
    </location>
</feature>
<gene>
    <name evidence="5" type="ORF">WN944_010758</name>
</gene>
<dbReference type="SUPFAM" id="SSF54001">
    <property type="entry name" value="Cysteine proteinases"/>
    <property type="match status" value="1"/>
</dbReference>
<evidence type="ECO:0000256" key="1">
    <source>
        <dbReference type="ARBA" id="ARBA00005234"/>
    </source>
</evidence>
<evidence type="ECO:0000259" key="4">
    <source>
        <dbReference type="PROSITE" id="PS50600"/>
    </source>
</evidence>
<name>A0AAP0MS82_9ROSI</name>
<organism evidence="5 6">
    <name type="scientific">Citrus x changshan-huyou</name>
    <dbReference type="NCBI Taxonomy" id="2935761"/>
    <lineage>
        <taxon>Eukaryota</taxon>
        <taxon>Viridiplantae</taxon>
        <taxon>Streptophyta</taxon>
        <taxon>Embryophyta</taxon>
        <taxon>Tracheophyta</taxon>
        <taxon>Spermatophyta</taxon>
        <taxon>Magnoliopsida</taxon>
        <taxon>eudicotyledons</taxon>
        <taxon>Gunneridae</taxon>
        <taxon>Pentapetalae</taxon>
        <taxon>rosids</taxon>
        <taxon>malvids</taxon>
        <taxon>Sapindales</taxon>
        <taxon>Rutaceae</taxon>
        <taxon>Aurantioideae</taxon>
        <taxon>Citrus</taxon>
    </lineage>
</organism>
<keyword evidence="6" id="KW-1185">Reference proteome</keyword>
<dbReference type="PANTHER" id="PTHR34835">
    <property type="entry name" value="OS07G0283600 PROTEIN-RELATED"/>
    <property type="match status" value="1"/>
</dbReference>
<keyword evidence="2" id="KW-0645">Protease</keyword>
<dbReference type="AlphaFoldDB" id="A0AAP0MS82"/>
<dbReference type="EMBL" id="JBCGBO010000002">
    <property type="protein sequence ID" value="KAK9222323.1"/>
    <property type="molecule type" value="Genomic_DNA"/>
</dbReference>
<dbReference type="Gene3D" id="3.40.395.10">
    <property type="entry name" value="Adenoviral Proteinase, Chain A"/>
    <property type="match status" value="1"/>
</dbReference>